<dbReference type="GO" id="GO:0005829">
    <property type="term" value="C:cytosol"/>
    <property type="evidence" value="ECO:0007669"/>
    <property type="project" value="TreeGrafter"/>
</dbReference>
<dbReference type="SUPFAM" id="SSF48024">
    <property type="entry name" value="N-terminal domain of DnaB helicase"/>
    <property type="match status" value="2"/>
</dbReference>
<gene>
    <name evidence="4" type="ORF">J2S42_003583</name>
</gene>
<dbReference type="Gene3D" id="1.10.860.10">
    <property type="entry name" value="DNAb Helicase, Chain A"/>
    <property type="match status" value="2"/>
</dbReference>
<sequence>MSELIMRAEQGVLGVMLAGGDQPSIRDHLTSSDFGHPVHAAVYSALRDLEGADLPPERLRAVVASTLELPEVSEQWLTELAERAPDHYRAQTYTRIVIDAAFTRETADWAAPYRDAAATTTDPVGREHLLRVSDALDAQTEVFLPTAAIDHERTVDLTTSGRATVEITSELGREDLVIADLLQHPDQAREVAAWLDSAVFTSEQRRLVFEITASTGYDGDPIDAVIIAWQVDRERQTAHLWGERTQERDPGAGWAVDGPDVEADFAYVTRLERTTVTRGTAVVVGRELLIAHVQTEIHASTTTISAQARVVPTAQQVGVEPPMPIAPTVDQPQIER</sequence>
<keyword evidence="2" id="KW-0238">DNA-binding</keyword>
<dbReference type="EMBL" id="JAUSUZ010000001">
    <property type="protein sequence ID" value="MDQ0366914.1"/>
    <property type="molecule type" value="Genomic_DNA"/>
</dbReference>
<keyword evidence="5" id="KW-1185">Reference proteome</keyword>
<dbReference type="GO" id="GO:0005524">
    <property type="term" value="F:ATP binding"/>
    <property type="evidence" value="ECO:0007669"/>
    <property type="project" value="InterPro"/>
</dbReference>
<dbReference type="GO" id="GO:0003677">
    <property type="term" value="F:DNA binding"/>
    <property type="evidence" value="ECO:0007669"/>
    <property type="project" value="UniProtKB-KW"/>
</dbReference>
<dbReference type="Proteomes" id="UP001240236">
    <property type="component" value="Unassembled WGS sequence"/>
</dbReference>
<dbReference type="PANTHER" id="PTHR30153:SF2">
    <property type="entry name" value="REPLICATIVE DNA HELICASE"/>
    <property type="match status" value="1"/>
</dbReference>
<evidence type="ECO:0000256" key="2">
    <source>
        <dbReference type="ARBA" id="ARBA00023125"/>
    </source>
</evidence>
<dbReference type="Pfam" id="PF00772">
    <property type="entry name" value="DnaB"/>
    <property type="match status" value="2"/>
</dbReference>
<dbReference type="GO" id="GO:0003678">
    <property type="term" value="F:DNA helicase activity"/>
    <property type="evidence" value="ECO:0007669"/>
    <property type="project" value="InterPro"/>
</dbReference>
<proteinExistence type="predicted"/>
<dbReference type="InterPro" id="IPR016136">
    <property type="entry name" value="DNA_helicase_N/primase_C"/>
</dbReference>
<reference evidence="4 5" key="1">
    <citation type="submission" date="2023-07" db="EMBL/GenBank/DDBJ databases">
        <title>Sequencing the genomes of 1000 actinobacteria strains.</title>
        <authorList>
            <person name="Klenk H.-P."/>
        </authorList>
    </citation>
    <scope>NUCLEOTIDE SEQUENCE [LARGE SCALE GENOMIC DNA]</scope>
    <source>
        <strain evidence="4 5">DSM 44709</strain>
    </source>
</reference>
<evidence type="ECO:0000259" key="3">
    <source>
        <dbReference type="Pfam" id="PF00772"/>
    </source>
</evidence>
<evidence type="ECO:0000313" key="5">
    <source>
        <dbReference type="Proteomes" id="UP001240236"/>
    </source>
</evidence>
<dbReference type="GO" id="GO:0006260">
    <property type="term" value="P:DNA replication"/>
    <property type="evidence" value="ECO:0007669"/>
    <property type="project" value="UniProtKB-KW"/>
</dbReference>
<evidence type="ECO:0000313" key="4">
    <source>
        <dbReference type="EMBL" id="MDQ0366914.1"/>
    </source>
</evidence>
<dbReference type="InterPro" id="IPR007693">
    <property type="entry name" value="DNA_helicase_DnaB-like_N"/>
</dbReference>
<feature type="domain" description="DNA helicase DnaB-like N-terminal" evidence="3">
    <location>
        <begin position="7"/>
        <end position="98"/>
    </location>
</feature>
<accession>A0AAE3W183</accession>
<feature type="domain" description="DNA helicase DnaB-like N-terminal" evidence="3">
    <location>
        <begin position="173"/>
        <end position="238"/>
    </location>
</feature>
<dbReference type="RefSeq" id="WP_307240586.1">
    <property type="nucleotide sequence ID" value="NZ_JAUSUZ010000001.1"/>
</dbReference>
<keyword evidence="1" id="KW-0235">DNA replication</keyword>
<organism evidence="4 5">
    <name type="scientific">Catenuloplanes indicus</name>
    <dbReference type="NCBI Taxonomy" id="137267"/>
    <lineage>
        <taxon>Bacteria</taxon>
        <taxon>Bacillati</taxon>
        <taxon>Actinomycetota</taxon>
        <taxon>Actinomycetes</taxon>
        <taxon>Micromonosporales</taxon>
        <taxon>Micromonosporaceae</taxon>
        <taxon>Catenuloplanes</taxon>
    </lineage>
</organism>
<dbReference type="AlphaFoldDB" id="A0AAE3W183"/>
<name>A0AAE3W183_9ACTN</name>
<dbReference type="InterPro" id="IPR036185">
    <property type="entry name" value="DNA_heli_DnaB-like_N_sf"/>
</dbReference>
<protein>
    <recommendedName>
        <fullName evidence="3">DNA helicase DnaB-like N-terminal domain-containing protein</fullName>
    </recommendedName>
</protein>
<evidence type="ECO:0000256" key="1">
    <source>
        <dbReference type="ARBA" id="ARBA00022705"/>
    </source>
</evidence>
<comment type="caution">
    <text evidence="4">The sequence shown here is derived from an EMBL/GenBank/DDBJ whole genome shotgun (WGS) entry which is preliminary data.</text>
</comment>
<dbReference type="PANTHER" id="PTHR30153">
    <property type="entry name" value="REPLICATIVE DNA HELICASE DNAB"/>
    <property type="match status" value="1"/>
</dbReference>